<evidence type="ECO:0000313" key="3">
    <source>
        <dbReference type="Proteomes" id="UP000000641"/>
    </source>
</evidence>
<proteinExistence type="predicted"/>
<keyword evidence="3" id="KW-1185">Reference proteome</keyword>
<evidence type="ECO:0000259" key="1">
    <source>
        <dbReference type="SMART" id="SM00748"/>
    </source>
</evidence>
<accession>A1S0H2</accession>
<evidence type="ECO:0000313" key="2">
    <source>
        <dbReference type="EMBL" id="ABL78952.1"/>
    </source>
</evidence>
<organism evidence="2 3">
    <name type="scientific">Thermofilum pendens (strain DSM 2475 / Hrk 5)</name>
    <dbReference type="NCBI Taxonomy" id="368408"/>
    <lineage>
        <taxon>Archaea</taxon>
        <taxon>Thermoproteota</taxon>
        <taxon>Thermoprotei</taxon>
        <taxon>Thermofilales</taxon>
        <taxon>Thermofilaceae</taxon>
        <taxon>Thermofilum</taxon>
    </lineage>
</organism>
<dbReference type="STRING" id="368408.Tpen_1556"/>
<dbReference type="Pfam" id="PF05168">
    <property type="entry name" value="HEPN"/>
    <property type="match status" value="1"/>
</dbReference>
<gene>
    <name evidence="2" type="ordered locus">Tpen_1556</name>
</gene>
<dbReference type="SMART" id="SM00748">
    <property type="entry name" value="HEPN"/>
    <property type="match status" value="1"/>
</dbReference>
<dbReference type="RefSeq" id="WP_011753217.1">
    <property type="nucleotide sequence ID" value="NC_008698.1"/>
</dbReference>
<dbReference type="GeneID" id="4600905"/>
<sequence>MLLASSSEEAVPDRFEEAKKRFLQALRDLKATRDSSATDSYEWACFQAQQAAGKAVRALLYALTPSAWGHSVVDLATLRGYEDVSEDLYIVARARARSAYRKAGRAWIRPLESRAES</sequence>
<dbReference type="Proteomes" id="UP000000641">
    <property type="component" value="Chromosome"/>
</dbReference>
<dbReference type="EnsemblBacteria" id="ABL78952">
    <property type="protein sequence ID" value="ABL78952"/>
    <property type="gene ID" value="Tpen_1556"/>
</dbReference>
<protein>
    <submittedName>
        <fullName evidence="2">HEPN domain protein</fullName>
    </submittedName>
</protein>
<dbReference type="InterPro" id="IPR007842">
    <property type="entry name" value="HEPN_dom"/>
</dbReference>
<name>A1S0H2_THEPD</name>
<dbReference type="AlphaFoldDB" id="A1S0H2"/>
<feature type="domain" description="HEPN" evidence="1">
    <location>
        <begin position="22"/>
        <end position="106"/>
    </location>
</feature>
<dbReference type="eggNOG" id="arCOG01191">
    <property type="taxonomic scope" value="Archaea"/>
</dbReference>
<dbReference type="HOGENOM" id="CLU_2079549_0_0_2"/>
<reference evidence="3" key="1">
    <citation type="journal article" date="2008" name="J. Bacteriol.">
        <title>Genome sequence of Thermofilum pendens reveals an exceptional loss of biosynthetic pathways without genome reduction.</title>
        <authorList>
            <person name="Anderson I."/>
            <person name="Rodriguez J."/>
            <person name="Susanti D."/>
            <person name="Porat I."/>
            <person name="Reich C."/>
            <person name="Ulrich L.E."/>
            <person name="Elkins J.G."/>
            <person name="Mavromatis K."/>
            <person name="Lykidis A."/>
            <person name="Kim E."/>
            <person name="Thompson L.S."/>
            <person name="Nolan M."/>
            <person name="Land M."/>
            <person name="Copeland A."/>
            <person name="Lapidus A."/>
            <person name="Lucas S."/>
            <person name="Detter C."/>
            <person name="Zhulin I.B."/>
            <person name="Olsen G.J."/>
            <person name="Whitman W."/>
            <person name="Mukhopadhyay B."/>
            <person name="Bristow J."/>
            <person name="Kyrpides N."/>
        </authorList>
    </citation>
    <scope>NUCLEOTIDE SEQUENCE [LARGE SCALE GENOMIC DNA]</scope>
    <source>
        <strain evidence="3">DSM 2475 / Hrk 5</strain>
    </source>
</reference>
<dbReference type="Gene3D" id="1.20.120.330">
    <property type="entry name" value="Nucleotidyltransferases domain 2"/>
    <property type="match status" value="1"/>
</dbReference>
<dbReference type="OrthoDB" id="359241at2157"/>
<dbReference type="KEGG" id="tpe:Tpen_1556"/>
<dbReference type="SUPFAM" id="SSF81593">
    <property type="entry name" value="Nucleotidyltransferase substrate binding subunit/domain"/>
    <property type="match status" value="1"/>
</dbReference>
<dbReference type="EMBL" id="CP000505">
    <property type="protein sequence ID" value="ABL78952.1"/>
    <property type="molecule type" value="Genomic_DNA"/>
</dbReference>